<evidence type="ECO:0000313" key="1">
    <source>
        <dbReference type="Proteomes" id="UP000887579"/>
    </source>
</evidence>
<name>A0AC34FTP5_9BILA</name>
<sequence length="1052" mass="119875">MLKPARTLSGVEHSKYDPPNEFEVKMQNAAKTLEDIMSKNNEVEATTIIVNMASTNDQQLDIVTSGSIFGCLTSRNREQYAKFSKLLQQTGSINPSITLTPINFIIIERFWCISDNVRQNLITLLNEMTNWRLTRIEIVLGNALRQFLDFGTMASRYTLLLGALRILKNNSDFLFKSKESGFLIASTITVCTHYLIEIKQCPPEVANDARRILIQILEIIMTIYFEPFQAVFGRNVVLILTMLSRFPEIAAIWKQLTLSPTSMGVLDLLRRPPEKWLDITTLPLTTTRKFEFLHHTSPELTRSQFRELYRNMIGINTEGSVKALCLRAFMNPNHPSDLNSMDVRAMNIANLLGSCKAAQNESYNFVEFQTCKLAFFFEWLGFDAFPPNLNLPLTIVTSWKALYHICTTNGPLLCSLYEFLILLVQTLYPPLTPVFVKSVTRIIQILSKNFPVASVLDSTKVEKPLRELFKETFTELVVFFRKSNNAEISTVPVSPIVEKAPQISVTSVIDPIEIPSQKETPLKLKKKVKKRPAVPVITLDDDMQEMNVKVLEAGWDSSLSETIEKHLTPLSDDIKEELTKLESIIKDGNAGDGIVEIEDACGAVVRNRESLQANDELKDSIADCFLVIFKKFLMGKKFFVPKEEETWDVRETFKQPFYIIFKQLYTNDDPEIIFAILESMYSKCPIVGYLLLFYIIASKIQEESDLTKDEYILAYQEFCKSNNKEVAVELAIDMEACALDDYKLYRFLLPKVFEMFGKDAVGSEPLIRIVCTHCDSSVVMDLTSNTFCENLTIFRRETFSQLVTASLEWEEYEQAFFWDLVKGEGIAFEWLVPILPKIDFEKDSRASYHALVMMRTYGEPNMVMLRPLISRQRGDMFVLNALKILVQDEGDCQKLTTTINNLMKKSIEANDFFEGKKTGKQTTTKKPGRQSTSKDTIPLQTILGHLDMLRKCCTAKPTGQTERALKEFTEILSEIKSNTACAELSREFAELFIAVEILSGPGGRNLRKNRQRSNFEADVSCLYESEKSLGGQNIQDKSPTKRRRIKDDSDSE</sequence>
<protein>
    <submittedName>
        <fullName evidence="2">SOSS complex subunit A homolog</fullName>
    </submittedName>
</protein>
<evidence type="ECO:0000313" key="2">
    <source>
        <dbReference type="WBParaSite" id="ES5_v2.g20725.t1"/>
    </source>
</evidence>
<dbReference type="Proteomes" id="UP000887579">
    <property type="component" value="Unplaced"/>
</dbReference>
<dbReference type="WBParaSite" id="ES5_v2.g20725.t1">
    <property type="protein sequence ID" value="ES5_v2.g20725.t1"/>
    <property type="gene ID" value="ES5_v2.g20725"/>
</dbReference>
<accession>A0AC34FTP5</accession>
<proteinExistence type="predicted"/>
<reference evidence="2" key="1">
    <citation type="submission" date="2022-11" db="UniProtKB">
        <authorList>
            <consortium name="WormBaseParasite"/>
        </authorList>
    </citation>
    <scope>IDENTIFICATION</scope>
</reference>
<organism evidence="1 2">
    <name type="scientific">Panagrolaimus sp. ES5</name>
    <dbReference type="NCBI Taxonomy" id="591445"/>
    <lineage>
        <taxon>Eukaryota</taxon>
        <taxon>Metazoa</taxon>
        <taxon>Ecdysozoa</taxon>
        <taxon>Nematoda</taxon>
        <taxon>Chromadorea</taxon>
        <taxon>Rhabditida</taxon>
        <taxon>Tylenchina</taxon>
        <taxon>Panagrolaimomorpha</taxon>
        <taxon>Panagrolaimoidea</taxon>
        <taxon>Panagrolaimidae</taxon>
        <taxon>Panagrolaimus</taxon>
    </lineage>
</organism>